<dbReference type="InterPro" id="IPR016163">
    <property type="entry name" value="Ald_DH_C"/>
</dbReference>
<dbReference type="InterPro" id="IPR016162">
    <property type="entry name" value="Ald_DH_N"/>
</dbReference>
<evidence type="ECO:0000313" key="9">
    <source>
        <dbReference type="Proteomes" id="UP000693952"/>
    </source>
</evidence>
<sequence>METLSVPVQAPTRPLALPVVNAQSADIQRIFSAQRNTALKLRESTVEQRIRKLRRLRKAIEIRHDQIIAAGAADFGKPDIEVEMTEILTVIMEISHTCKHLKKWLKPKRVPSTALMLGTSASVRYEPRGRCLIISPWNYPLTLTFGPLVPAIASGNTVIIKTSELTPNLSAVMVEIIRDAFDESEVAILEGDASVASELLALPFDHSFFTGSPTIGKVVMRAAAEHLTSVTLELGGKSPTIIDESADLEMAVKTITWGKFLNAGQTCIAPDHLYVASNVRDRFVQLLRQHLDQVYGEGAKARSAPLARIVNQRHASRIAGLIEDALERGARASYGSVIDVQDRFISPTLLEDVPSDAKIMQEEIFGPVLPIIVFDDLDEVIQRINAGPKPLALYIWSKNRQHIEQILQNTSAGASCINHVAGHFLHNNLPFGGVNNSGIGSYHAEWGIRAFSHERSVLESKIMLSSLFFPPYTQTTRRILRWLFKFF</sequence>
<evidence type="ECO:0000259" key="7">
    <source>
        <dbReference type="Pfam" id="PF00171"/>
    </source>
</evidence>
<dbReference type="Gene3D" id="3.40.605.10">
    <property type="entry name" value="Aldehyde Dehydrogenase, Chain A, domain 1"/>
    <property type="match status" value="1"/>
</dbReference>
<dbReference type="Gene3D" id="3.40.309.10">
    <property type="entry name" value="Aldehyde Dehydrogenase, Chain A, domain 2"/>
    <property type="match status" value="1"/>
</dbReference>
<name>A0ABX8MZQ8_9PSED</name>
<comment type="similarity">
    <text evidence="1 4 6">Belongs to the aldehyde dehydrogenase family.</text>
</comment>
<feature type="domain" description="Aldehyde dehydrogenase" evidence="7">
    <location>
        <begin position="19"/>
        <end position="457"/>
    </location>
</feature>
<reference evidence="8" key="1">
    <citation type="submission" date="2021-06" db="EMBL/GenBank/DDBJ databases">
        <title>Updating the genus Pseudomonas: Description of 43 new species and partition of the Pseudomonas putida group.</title>
        <authorList>
            <person name="Girard L."/>
            <person name="Lood C."/>
            <person name="Vandamme P."/>
            <person name="Rokni-Zadeh H."/>
            <person name="van Noort V."/>
            <person name="Hofte M."/>
            <person name="Lavigne R."/>
            <person name="De Mot R."/>
        </authorList>
    </citation>
    <scope>NUCLEOTIDE SEQUENCE</scope>
    <source>
        <strain evidence="8">CMR12a</strain>
    </source>
</reference>
<evidence type="ECO:0000313" key="8">
    <source>
        <dbReference type="EMBL" id="QXH43841.1"/>
    </source>
</evidence>
<dbReference type="InterPro" id="IPR016161">
    <property type="entry name" value="Ald_DH/histidinol_DH"/>
</dbReference>
<dbReference type="PIRSF" id="PIRSF036492">
    <property type="entry name" value="ALDH"/>
    <property type="match status" value="1"/>
</dbReference>
<evidence type="ECO:0000256" key="1">
    <source>
        <dbReference type="ARBA" id="ARBA00009986"/>
    </source>
</evidence>
<dbReference type="SUPFAM" id="SSF53720">
    <property type="entry name" value="ALDH-like"/>
    <property type="match status" value="1"/>
</dbReference>
<dbReference type="PANTHER" id="PTHR43570:SF20">
    <property type="entry name" value="ALDEHYDE DEHYDROGENASE ALDX-RELATED"/>
    <property type="match status" value="1"/>
</dbReference>
<dbReference type="EMBL" id="CP077074">
    <property type="protein sequence ID" value="QXH43841.1"/>
    <property type="molecule type" value="Genomic_DNA"/>
</dbReference>
<evidence type="ECO:0000256" key="3">
    <source>
        <dbReference type="ARBA" id="ARBA00023027"/>
    </source>
</evidence>
<dbReference type="PROSITE" id="PS00070">
    <property type="entry name" value="ALDEHYDE_DEHYDR_CYS"/>
    <property type="match status" value="1"/>
</dbReference>
<proteinExistence type="inferred from homology"/>
<gene>
    <name evidence="8" type="ORF">KSS89_24510</name>
</gene>
<protein>
    <recommendedName>
        <fullName evidence="4">Aldehyde dehydrogenase</fullName>
    </recommendedName>
</protein>
<keyword evidence="9" id="KW-1185">Reference proteome</keyword>
<dbReference type="Proteomes" id="UP000693952">
    <property type="component" value="Chromosome"/>
</dbReference>
<accession>A0ABX8MZQ8</accession>
<evidence type="ECO:0000256" key="4">
    <source>
        <dbReference type="PIRNR" id="PIRNR036492"/>
    </source>
</evidence>
<dbReference type="PANTHER" id="PTHR43570">
    <property type="entry name" value="ALDEHYDE DEHYDROGENASE"/>
    <property type="match status" value="1"/>
</dbReference>
<evidence type="ECO:0000256" key="5">
    <source>
        <dbReference type="PROSITE-ProRule" id="PRU10007"/>
    </source>
</evidence>
<dbReference type="InterPro" id="IPR016160">
    <property type="entry name" value="Ald_DH_CS_CYS"/>
</dbReference>
<dbReference type="Pfam" id="PF00171">
    <property type="entry name" value="Aldedh"/>
    <property type="match status" value="1"/>
</dbReference>
<evidence type="ECO:0000256" key="2">
    <source>
        <dbReference type="ARBA" id="ARBA00023002"/>
    </source>
</evidence>
<dbReference type="InterPro" id="IPR029510">
    <property type="entry name" value="Ald_DH_CS_GLU"/>
</dbReference>
<dbReference type="InterPro" id="IPR012394">
    <property type="entry name" value="Aldehyde_DH_NAD(P)"/>
</dbReference>
<dbReference type="PROSITE" id="PS00687">
    <property type="entry name" value="ALDEHYDE_DEHYDR_GLU"/>
    <property type="match status" value="1"/>
</dbReference>
<dbReference type="InterPro" id="IPR015590">
    <property type="entry name" value="Aldehyde_DH_dom"/>
</dbReference>
<evidence type="ECO:0000256" key="6">
    <source>
        <dbReference type="RuleBase" id="RU003345"/>
    </source>
</evidence>
<keyword evidence="2 4" id="KW-0560">Oxidoreductase</keyword>
<keyword evidence="3" id="KW-0520">NAD</keyword>
<dbReference type="CDD" id="cd07134">
    <property type="entry name" value="ALDH_AlkH-like"/>
    <property type="match status" value="1"/>
</dbReference>
<feature type="active site" evidence="5">
    <location>
        <position position="233"/>
    </location>
</feature>
<organism evidence="8 9">
    <name type="scientific">Pseudomonas sessilinigenes</name>
    <dbReference type="NCBI Taxonomy" id="658629"/>
    <lineage>
        <taxon>Bacteria</taxon>
        <taxon>Pseudomonadati</taxon>
        <taxon>Pseudomonadota</taxon>
        <taxon>Gammaproteobacteria</taxon>
        <taxon>Pseudomonadales</taxon>
        <taxon>Pseudomonadaceae</taxon>
        <taxon>Pseudomonas</taxon>
    </lineage>
</organism>